<sequence length="88" mass="10486">MTKFIFAVALFGAIFSMLAQENREVTIELPAKYKPKSSKFYVDNLVEFNTSHIMDWLTFFEKTFQPIKLKKLHDIWLAELKIKNENLW</sequence>
<accession>A0ABV8EJ66</accession>
<name>A0ABV8EJ66_9BACT</name>
<comment type="caution">
    <text evidence="2">The sequence shown here is derived from an EMBL/GenBank/DDBJ whole genome shotgun (WGS) entry which is preliminary data.</text>
</comment>
<dbReference type="EMBL" id="JBHSAV010000025">
    <property type="protein sequence ID" value="MFC3976347.1"/>
    <property type="molecule type" value="Genomic_DNA"/>
</dbReference>
<keyword evidence="1" id="KW-0732">Signal</keyword>
<evidence type="ECO:0000313" key="3">
    <source>
        <dbReference type="Proteomes" id="UP001595766"/>
    </source>
</evidence>
<evidence type="ECO:0000313" key="2">
    <source>
        <dbReference type="EMBL" id="MFC3976347.1"/>
    </source>
</evidence>
<proteinExistence type="predicted"/>
<reference evidence="3" key="1">
    <citation type="journal article" date="2019" name="Int. J. Syst. Evol. Microbiol.">
        <title>The Global Catalogue of Microorganisms (GCM) 10K type strain sequencing project: providing services to taxonomists for standard genome sequencing and annotation.</title>
        <authorList>
            <consortium name="The Broad Institute Genomics Platform"/>
            <consortium name="The Broad Institute Genome Sequencing Center for Infectious Disease"/>
            <person name="Wu L."/>
            <person name="Ma J."/>
        </authorList>
    </citation>
    <scope>NUCLEOTIDE SEQUENCE [LARGE SCALE GENOMIC DNA]</scope>
    <source>
        <strain evidence="3">CECT 8551</strain>
    </source>
</reference>
<feature type="signal peptide" evidence="1">
    <location>
        <begin position="1"/>
        <end position="19"/>
    </location>
</feature>
<dbReference type="Proteomes" id="UP001595766">
    <property type="component" value="Unassembled WGS sequence"/>
</dbReference>
<keyword evidence="3" id="KW-1185">Reference proteome</keyword>
<protein>
    <submittedName>
        <fullName evidence="2">Uncharacterized protein</fullName>
    </submittedName>
</protein>
<dbReference type="RefSeq" id="WP_241296905.1">
    <property type="nucleotide sequence ID" value="NZ_JAKZGR010000016.1"/>
</dbReference>
<evidence type="ECO:0000256" key="1">
    <source>
        <dbReference type="SAM" id="SignalP"/>
    </source>
</evidence>
<gene>
    <name evidence="2" type="ORF">ACFOUP_08165</name>
</gene>
<feature type="chain" id="PRO_5045416660" evidence="1">
    <location>
        <begin position="20"/>
        <end position="88"/>
    </location>
</feature>
<organism evidence="2 3">
    <name type="scientific">Belliella kenyensis</name>
    <dbReference type="NCBI Taxonomy" id="1472724"/>
    <lineage>
        <taxon>Bacteria</taxon>
        <taxon>Pseudomonadati</taxon>
        <taxon>Bacteroidota</taxon>
        <taxon>Cytophagia</taxon>
        <taxon>Cytophagales</taxon>
        <taxon>Cyclobacteriaceae</taxon>
        <taxon>Belliella</taxon>
    </lineage>
</organism>